<feature type="region of interest" description="Disordered" evidence="12">
    <location>
        <begin position="415"/>
        <end position="443"/>
    </location>
</feature>
<dbReference type="SMART" id="SM00382">
    <property type="entry name" value="AAA"/>
    <property type="match status" value="2"/>
</dbReference>
<evidence type="ECO:0000256" key="1">
    <source>
        <dbReference type="ARBA" id="ARBA00006914"/>
    </source>
</evidence>
<feature type="compositionally biased region" description="Polar residues" evidence="12">
    <location>
        <begin position="754"/>
        <end position="763"/>
    </location>
</feature>
<evidence type="ECO:0000259" key="13">
    <source>
        <dbReference type="SMART" id="SM00382"/>
    </source>
</evidence>
<keyword evidence="4" id="KW-0378">Hydrolase</keyword>
<feature type="region of interest" description="Disordered" evidence="12">
    <location>
        <begin position="749"/>
        <end position="769"/>
    </location>
</feature>
<feature type="region of interest" description="Disordered" evidence="12">
    <location>
        <begin position="323"/>
        <end position="348"/>
    </location>
</feature>
<dbReference type="PANTHER" id="PTHR23077">
    <property type="entry name" value="AAA-FAMILY ATPASE"/>
    <property type="match status" value="1"/>
</dbReference>
<dbReference type="FunFam" id="1.10.8.60:FF:000039">
    <property type="entry name" value="peroxisome biogenesis factor 6"/>
    <property type="match status" value="1"/>
</dbReference>
<evidence type="ECO:0000256" key="6">
    <source>
        <dbReference type="ARBA" id="ARBA00023136"/>
    </source>
</evidence>
<feature type="region of interest" description="Disordered" evidence="12">
    <location>
        <begin position="638"/>
        <end position="701"/>
    </location>
</feature>
<gene>
    <name evidence="14" type="ORF">PCL_11385</name>
</gene>
<dbReference type="FunFam" id="3.40.50.300:FF:000109">
    <property type="entry name" value="Peroxisomal biogenesis factor 6"/>
    <property type="match status" value="1"/>
</dbReference>
<evidence type="ECO:0000256" key="2">
    <source>
        <dbReference type="ARBA" id="ARBA00022593"/>
    </source>
</evidence>
<feature type="domain" description="AAA+ ATPase" evidence="13">
    <location>
        <begin position="1412"/>
        <end position="1553"/>
    </location>
</feature>
<dbReference type="PROSITE" id="PS00674">
    <property type="entry name" value="AAA"/>
    <property type="match status" value="1"/>
</dbReference>
<feature type="compositionally biased region" description="Acidic residues" evidence="12">
    <location>
        <begin position="682"/>
        <end position="701"/>
    </location>
</feature>
<dbReference type="EMBL" id="LCWV01000007">
    <property type="protein sequence ID" value="PWI71291.1"/>
    <property type="molecule type" value="Genomic_DNA"/>
</dbReference>
<dbReference type="GO" id="GO:0016558">
    <property type="term" value="P:protein import into peroxisome matrix"/>
    <property type="evidence" value="ECO:0007669"/>
    <property type="project" value="TreeGrafter"/>
</dbReference>
<dbReference type="Pfam" id="PF23315">
    <property type="entry name" value="PEX6_4th"/>
    <property type="match status" value="1"/>
</dbReference>
<dbReference type="InterPro" id="IPR047533">
    <property type="entry name" value="RecA-like_PEX6_r2"/>
</dbReference>
<proteinExistence type="inferred from homology"/>
<dbReference type="Gene3D" id="1.10.8.60">
    <property type="match status" value="2"/>
</dbReference>
<feature type="region of interest" description="Disordered" evidence="12">
    <location>
        <begin position="1681"/>
        <end position="1775"/>
    </location>
</feature>
<organism evidence="14 15">
    <name type="scientific">Purpureocillium lilacinum</name>
    <name type="common">Paecilomyces lilacinus</name>
    <dbReference type="NCBI Taxonomy" id="33203"/>
    <lineage>
        <taxon>Eukaryota</taxon>
        <taxon>Fungi</taxon>
        <taxon>Dikarya</taxon>
        <taxon>Ascomycota</taxon>
        <taxon>Pezizomycotina</taxon>
        <taxon>Sordariomycetes</taxon>
        <taxon>Hypocreomycetidae</taxon>
        <taxon>Hypocreales</taxon>
        <taxon>Ophiocordycipitaceae</taxon>
        <taxon>Purpureocillium</taxon>
    </lineage>
</organism>
<feature type="compositionally biased region" description="Basic and acidic residues" evidence="12">
    <location>
        <begin position="427"/>
        <end position="438"/>
    </location>
</feature>
<dbReference type="GO" id="GO:0005524">
    <property type="term" value="F:ATP binding"/>
    <property type="evidence" value="ECO:0007669"/>
    <property type="project" value="UniProtKB-KW"/>
</dbReference>
<reference evidence="14 15" key="1">
    <citation type="journal article" date="2016" name="Front. Microbiol.">
        <title>Genome and transcriptome sequences reveal the specific parasitism of the nematophagous Purpureocillium lilacinum 36-1.</title>
        <authorList>
            <person name="Xie J."/>
            <person name="Li S."/>
            <person name="Mo C."/>
            <person name="Xiao X."/>
            <person name="Peng D."/>
            <person name="Wang G."/>
            <person name="Xiao Y."/>
        </authorList>
    </citation>
    <scope>NUCLEOTIDE SEQUENCE [LARGE SCALE GENOMIC DNA]</scope>
    <source>
        <strain evidence="14 15">36-1</strain>
    </source>
</reference>
<comment type="subcellular location">
    <subcellularLocation>
        <location evidence="7">Peroxisome membrane</location>
        <topology evidence="7">Peripheral membrane protein</topology>
        <orientation evidence="7">Cytoplasmic side</orientation>
    </subcellularLocation>
</comment>
<sequence>MQSRDDAVVRLVQPSTAQSRRHGLPGLVDEDHTTPVAKLVSSMGETEAGGGGQSWKDGPCSSLLPMHVSQWAGMPLHQGLHRPSAIRGPRRGLRLGVIPFLQHVKMDRRVTVTPPTIGASKQPPSLWANGCDEHKFLGLENSRDPLAFHRVSVLSARLREIGNMPVRLTDDARDMFNGRGPSIGTTPQNSATGRIPYPAPYLEKKAVPVNVLQIRRNLRAVFASCFPKILPTADGSPGLGRSLARPRPSVWGTGGCHLRRAGPRSRGWRRPSTLEPSDQPHPCHSVDEIRQPSAELPPTRGIVDSPRARIAFPQRHGLVARIDSRRPVPPPAPSFPSSRSGSALPTPPTAHCALRIMAASSARAALSHKRNGRRRRQDKPAISARLVLDDHIKGDVGILSQDLFADLFPQLGDGTSSTPPLRHARAHERASNRQHSIDADDEQPGQVYHVAVSPWAPNAAPSETAWSIVPVVRSAALAHSTVQFSPSSPALQSFAVTLQQVAPSKLSSHSRSGIEILVLDVAPIPLETVFVSLESESTKRIENGEGTFYRDHPTHPQGKVTASQTAQERLTAAIRTSLGSLKVVHAGDMFALPLAPHPVTHQPPNPGKIMLCEPVAQGVLTSTTKIVLMRGRVHARHARRQASMEASHRLNGVTEDDEDGNTDQFFSAAEERYRTDARPDETETETATETETELSELEQDDELSDDSMDDMLSLHAPALPPTNVSGLGTMQPGTPMTMGTLRGRKTNGAATPGSVFSNFTSATARPDRPRGRLFKAQGLLKPMPSDLLHPKPSADEDEEARIYVEMSSLPKIGCFSGDWARIEVAEEPPLNGFGAFGLGSFGQPEVEGNWRPVRVYGLPEGYSQRPVSRIPTSRSGERKTSFFDSQVQRPSSPTAYASPVLIANLENATHLRISALKKQSYQGKGTLPRFTSASHPPYAKDIAIHHIRTPISAERAYQTAVLGGLKRYFAQKTRLVRTGDLIAVPVDAQLGRVLQEGPATGGSEVDDVVALTAGNNKDQAPSHVDNVAWFKVGHIQIQKADEDEDSTAEAVWGSVACIDSSTVGMHGSGFETSKIPGSNQSTWPYYLGLKKVPRRTSDVSPPALAEQKPQYVSPLRRQLRELLAAATSQRAIHLKMPPVAILLTSTHRNIGKSTLATAACADMGLHTYSIDAYDILSEGGGSGGDVKTEGFLRTRAERAMSCGPDCCALLIQHVEALTADRIESTMKEILEDARVLIATTNEVDQVPDGVRGLFTHELEMGAPDEAERETILRAVVEDRGVSLEPSIDLNSIALKTAALVAGDLVDVVERASIAQQARLEQLSRKTSGDGATVTVRDLQVAGGPLARCLTAADFDVAVEAARKNFSDSIGAPKIPNVTWDDVGGLSNVKEAVTETIQLPLERPELFAKGMKKRSGILFYGPPGTGKTLLAKAIATEYSLNFFSVKGPELLNMYIGESEANVRRVFQRARDARPCVVFFDELDSVAPKRGNQGDSGGVMDRIVSQLLAELDGMSGGEDAGGVFVIGATNRPDLLDPALLRPGRFDKMLYLGVSDTHDKQLTIMEALTRKFTLHPSVSLKAVADRLPFTYTGADFYALCSDAMLKAVTRQAASVDAKVKAINSERGGKHEISTAYYFDHYATPEDIAVMVTEADFMAAHEELIPSVSAGELAHYEKVRATFEGVSDKQSDASGAPPGATNGSAHTLPQRNKISSSGHTAKSSKGKGKGKAVALTSDDEFDDSDHGSVIGPTNGNSKGKGKAVMGFLDGTASDDDGLY</sequence>
<evidence type="ECO:0000256" key="10">
    <source>
        <dbReference type="ARBA" id="ARBA00048778"/>
    </source>
</evidence>
<dbReference type="Pfam" id="PF23120">
    <property type="entry name" value="PEX6_N"/>
    <property type="match status" value="1"/>
</dbReference>
<dbReference type="GO" id="GO:0005778">
    <property type="term" value="C:peroxisomal membrane"/>
    <property type="evidence" value="ECO:0007669"/>
    <property type="project" value="UniProtKB-SubCell"/>
</dbReference>
<dbReference type="GO" id="GO:0005829">
    <property type="term" value="C:cytosol"/>
    <property type="evidence" value="ECO:0007669"/>
    <property type="project" value="TreeGrafter"/>
</dbReference>
<dbReference type="PANTHER" id="PTHR23077:SF9">
    <property type="entry name" value="PEROXISOMAL ATPASE PEX6"/>
    <property type="match status" value="1"/>
</dbReference>
<keyword evidence="3" id="KW-0547">Nucleotide-binding</keyword>
<protein>
    <recommendedName>
        <fullName evidence="8">Peroxisomal ATPase PEX6</fullName>
    </recommendedName>
    <alternativeName>
        <fullName evidence="9">Peroxin-6</fullName>
    </alternativeName>
</protein>
<evidence type="ECO:0000256" key="9">
    <source>
        <dbReference type="ARBA" id="ARBA00034920"/>
    </source>
</evidence>
<keyword evidence="6" id="KW-0472">Membrane</keyword>
<comment type="similarity">
    <text evidence="1">Belongs to the AAA ATPase family.</text>
</comment>
<feature type="compositionally biased region" description="Polar residues" evidence="12">
    <location>
        <begin position="1697"/>
        <end position="1708"/>
    </location>
</feature>
<dbReference type="InterPro" id="IPR056995">
    <property type="entry name" value="PEX6_4th_dom"/>
</dbReference>
<evidence type="ECO:0000256" key="12">
    <source>
        <dbReference type="SAM" id="MobiDB-lite"/>
    </source>
</evidence>
<comment type="subunit">
    <text evidence="11">Interacts with PEX1; forming the PEX1-PEX6 AAA ATPase complex, which is composed of a heterohexamer formed by a trimer of PEX1-PEX6 dimers.</text>
</comment>
<dbReference type="Proteomes" id="UP000245956">
    <property type="component" value="Unassembled WGS sequence"/>
</dbReference>
<dbReference type="Pfam" id="PF00004">
    <property type="entry name" value="AAA"/>
    <property type="match status" value="2"/>
</dbReference>
<dbReference type="SUPFAM" id="SSF52540">
    <property type="entry name" value="P-loop containing nucleoside triphosphate hydrolases"/>
    <property type="match status" value="2"/>
</dbReference>
<evidence type="ECO:0000313" key="14">
    <source>
        <dbReference type="EMBL" id="PWI71291.1"/>
    </source>
</evidence>
<evidence type="ECO:0000256" key="3">
    <source>
        <dbReference type="ARBA" id="ARBA00022741"/>
    </source>
</evidence>
<accession>A0A2U3E9X1</accession>
<feature type="domain" description="AAA+ ATPase" evidence="13">
    <location>
        <begin position="1137"/>
        <end position="1264"/>
    </location>
</feature>
<evidence type="ECO:0000256" key="5">
    <source>
        <dbReference type="ARBA" id="ARBA00022840"/>
    </source>
</evidence>
<comment type="catalytic activity">
    <reaction evidence="10">
        <text>ATP + H2O = ADP + phosphate + H(+)</text>
        <dbReference type="Rhea" id="RHEA:13065"/>
        <dbReference type="ChEBI" id="CHEBI:15377"/>
        <dbReference type="ChEBI" id="CHEBI:15378"/>
        <dbReference type="ChEBI" id="CHEBI:30616"/>
        <dbReference type="ChEBI" id="CHEBI:43474"/>
        <dbReference type="ChEBI" id="CHEBI:456216"/>
    </reaction>
    <physiologicalReaction direction="left-to-right" evidence="10">
        <dbReference type="Rhea" id="RHEA:13066"/>
    </physiologicalReaction>
</comment>
<comment type="caution">
    <text evidence="14">The sequence shown here is derived from an EMBL/GenBank/DDBJ whole genome shotgun (WGS) entry which is preliminary data.</text>
</comment>
<name>A0A2U3E9X1_PURLI</name>
<dbReference type="InterPro" id="IPR003593">
    <property type="entry name" value="AAA+_ATPase"/>
</dbReference>
<dbReference type="Gene3D" id="3.40.50.300">
    <property type="entry name" value="P-loop containing nucleotide triphosphate hydrolases"/>
    <property type="match status" value="2"/>
</dbReference>
<dbReference type="InterPro" id="IPR027417">
    <property type="entry name" value="P-loop_NTPase"/>
</dbReference>
<keyword evidence="5" id="KW-0067">ATP-binding</keyword>
<evidence type="ECO:0000256" key="8">
    <source>
        <dbReference type="ARBA" id="ARBA00034811"/>
    </source>
</evidence>
<feature type="compositionally biased region" description="Basic residues" evidence="12">
    <location>
        <begin position="257"/>
        <end position="269"/>
    </location>
</feature>
<keyword evidence="2" id="KW-0962">Peroxisome biogenesis</keyword>
<dbReference type="GO" id="GO:0016887">
    <property type="term" value="F:ATP hydrolysis activity"/>
    <property type="evidence" value="ECO:0007669"/>
    <property type="project" value="InterPro"/>
</dbReference>
<dbReference type="InterPro" id="IPR050168">
    <property type="entry name" value="AAA_ATPase_domain"/>
</dbReference>
<feature type="region of interest" description="Disordered" evidence="12">
    <location>
        <begin position="865"/>
        <end position="890"/>
    </location>
</feature>
<evidence type="ECO:0000256" key="4">
    <source>
        <dbReference type="ARBA" id="ARBA00022801"/>
    </source>
</evidence>
<evidence type="ECO:0000256" key="11">
    <source>
        <dbReference type="ARBA" id="ARBA00062700"/>
    </source>
</evidence>
<feature type="region of interest" description="Disordered" evidence="12">
    <location>
        <begin position="235"/>
        <end position="302"/>
    </location>
</feature>
<feature type="compositionally biased region" description="Basic and acidic residues" evidence="12">
    <location>
        <begin position="669"/>
        <end position="681"/>
    </location>
</feature>
<dbReference type="InterPro" id="IPR003959">
    <property type="entry name" value="ATPase_AAA_core"/>
</dbReference>
<dbReference type="InterPro" id="IPR003960">
    <property type="entry name" value="ATPase_AAA_CS"/>
</dbReference>
<evidence type="ECO:0000256" key="7">
    <source>
        <dbReference type="ARBA" id="ARBA00034691"/>
    </source>
</evidence>
<dbReference type="CDD" id="cd19527">
    <property type="entry name" value="RecA-like_PEX6_r2"/>
    <property type="match status" value="1"/>
</dbReference>
<evidence type="ECO:0000313" key="15">
    <source>
        <dbReference type="Proteomes" id="UP000245956"/>
    </source>
</evidence>